<comment type="function">
    <text evidence="9">Component of the cytochrome c oxidase, the last enzyme in the mitochondrial electron transport chain which drives oxidative phosphorylation.</text>
</comment>
<dbReference type="InterPro" id="IPR036639">
    <property type="entry name" value="Cyt_c_oxidase_su4_sf"/>
</dbReference>
<name>A0A8C5WEW3_9ANUR</name>
<dbReference type="PRINTS" id="PR01873">
    <property type="entry name" value="CYTCOXIDASE4"/>
</dbReference>
<dbReference type="InterPro" id="IPR004203">
    <property type="entry name" value="Cyt_c_oxidase_su4_fam"/>
</dbReference>
<evidence type="ECO:0000256" key="7">
    <source>
        <dbReference type="ARBA" id="ARBA00023128"/>
    </source>
</evidence>
<dbReference type="FunFam" id="1.10.442.10:FF:000001">
    <property type="entry name" value="Cytochrome c oxidase subunit 4 isoform 1"/>
    <property type="match status" value="1"/>
</dbReference>
<dbReference type="GO" id="GO:0045277">
    <property type="term" value="C:respiratory chain complex IV"/>
    <property type="evidence" value="ECO:0007669"/>
    <property type="project" value="InterPro"/>
</dbReference>
<dbReference type="Proteomes" id="UP000694569">
    <property type="component" value="Unplaced"/>
</dbReference>
<evidence type="ECO:0000313" key="11">
    <source>
        <dbReference type="Proteomes" id="UP000694569"/>
    </source>
</evidence>
<reference evidence="10" key="1">
    <citation type="submission" date="2025-08" db="UniProtKB">
        <authorList>
            <consortium name="Ensembl"/>
        </authorList>
    </citation>
    <scope>IDENTIFICATION</scope>
</reference>
<evidence type="ECO:0000256" key="4">
    <source>
        <dbReference type="ARBA" id="ARBA00022692"/>
    </source>
</evidence>
<keyword evidence="11" id="KW-1185">Reference proteome</keyword>
<dbReference type="GeneTree" id="ENSGT00390000002407"/>
<dbReference type="Gene3D" id="1.10.442.10">
    <property type="entry name" value="Cytochrome c oxidase subunit IV"/>
    <property type="match status" value="1"/>
</dbReference>
<keyword evidence="8 9" id="KW-0472">Membrane</keyword>
<feature type="transmembrane region" description="Helical" evidence="9">
    <location>
        <begin position="140"/>
        <end position="158"/>
    </location>
</feature>
<keyword evidence="5 9" id="KW-0999">Mitochondrion inner membrane</keyword>
<sequence length="207" mass="23758">HTYSKALIHIWGQTDGKPEVVLASSSLSQRAVRQWAVLPRFPLSFQSRWLPGVLFLLVATASAGVVKSEEYSLPVYIDRRETPLPDIPYVSHLTAEQKALKEKEKGTWVALSTKEKLELYRIKFSDTYAEMNKSSSEWKTIIGGILVLTGLTGFIIIWQKHYVFGAVPHTLSDEWIAYQTKRMLDLRINPVEGMSSQWDYEKNEWKK</sequence>
<comment type="pathway">
    <text evidence="2 9">Energy metabolism; oxidative phosphorylation.</text>
</comment>
<dbReference type="Ensembl" id="ENSLLET00000034450.1">
    <property type="protein sequence ID" value="ENSLLEP00000033180.1"/>
    <property type="gene ID" value="ENSLLEG00000020952.1"/>
</dbReference>
<evidence type="ECO:0000256" key="8">
    <source>
        <dbReference type="ARBA" id="ARBA00023136"/>
    </source>
</evidence>
<dbReference type="PANTHER" id="PTHR10707">
    <property type="entry name" value="CYTOCHROME C OXIDASE SUBUNIT IV"/>
    <property type="match status" value="1"/>
</dbReference>
<dbReference type="InterPro" id="IPR013288">
    <property type="entry name" value="Cyt_c_oxidase_su4"/>
</dbReference>
<protein>
    <recommendedName>
        <fullName evidence="9">Cytochrome c oxidase subunit 4</fullName>
    </recommendedName>
</protein>
<organism evidence="10 11">
    <name type="scientific">Leptobrachium leishanense</name>
    <name type="common">Leishan spiny toad</name>
    <dbReference type="NCBI Taxonomy" id="445787"/>
    <lineage>
        <taxon>Eukaryota</taxon>
        <taxon>Metazoa</taxon>
        <taxon>Chordata</taxon>
        <taxon>Craniata</taxon>
        <taxon>Vertebrata</taxon>
        <taxon>Euteleostomi</taxon>
        <taxon>Amphibia</taxon>
        <taxon>Batrachia</taxon>
        <taxon>Anura</taxon>
        <taxon>Pelobatoidea</taxon>
        <taxon>Megophryidae</taxon>
        <taxon>Leptobrachium</taxon>
    </lineage>
</organism>
<dbReference type="GO" id="GO:0005743">
    <property type="term" value="C:mitochondrial inner membrane"/>
    <property type="evidence" value="ECO:0007669"/>
    <property type="project" value="UniProtKB-SubCell"/>
</dbReference>
<keyword evidence="7 9" id="KW-0496">Mitochondrion</keyword>
<evidence type="ECO:0000256" key="9">
    <source>
        <dbReference type="RuleBase" id="RU367145"/>
    </source>
</evidence>
<reference evidence="10" key="2">
    <citation type="submission" date="2025-09" db="UniProtKB">
        <authorList>
            <consortium name="Ensembl"/>
        </authorList>
    </citation>
    <scope>IDENTIFICATION</scope>
</reference>
<evidence type="ECO:0000256" key="6">
    <source>
        <dbReference type="ARBA" id="ARBA00022989"/>
    </source>
</evidence>
<dbReference type="OrthoDB" id="186013at2759"/>
<evidence type="ECO:0000256" key="2">
    <source>
        <dbReference type="ARBA" id="ARBA00004673"/>
    </source>
</evidence>
<dbReference type="Pfam" id="PF02936">
    <property type="entry name" value="COX4"/>
    <property type="match status" value="1"/>
</dbReference>
<dbReference type="SUPFAM" id="SSF81406">
    <property type="entry name" value="Mitochondrial cytochrome c oxidase subunit IV"/>
    <property type="match status" value="1"/>
</dbReference>
<evidence type="ECO:0000256" key="3">
    <source>
        <dbReference type="ARBA" id="ARBA00008135"/>
    </source>
</evidence>
<keyword evidence="4 9" id="KW-0812">Transmembrane</keyword>
<comment type="subunit">
    <text evidence="9">Component of the cytochrome c oxidase (complex IV, CIV), a multisubunit enzyme composed of 14 subunits.</text>
</comment>
<dbReference type="UniPathway" id="UPA00705"/>
<dbReference type="PANTHER" id="PTHR10707:SF12">
    <property type="entry name" value="CYTOCHROME C OXIDASE SUBUNIT 4 ISOFORM 1, MITOCHONDRIAL"/>
    <property type="match status" value="1"/>
</dbReference>
<dbReference type="AlphaFoldDB" id="A0A8C5WEW3"/>
<accession>A0A8C5WEW3</accession>
<evidence type="ECO:0000256" key="1">
    <source>
        <dbReference type="ARBA" id="ARBA00004434"/>
    </source>
</evidence>
<evidence type="ECO:0000256" key="5">
    <source>
        <dbReference type="ARBA" id="ARBA00022792"/>
    </source>
</evidence>
<dbReference type="CDD" id="cd00922">
    <property type="entry name" value="Cyt_c_Oxidase_IV"/>
    <property type="match status" value="1"/>
</dbReference>
<comment type="subcellular location">
    <subcellularLocation>
        <location evidence="1 9">Mitochondrion inner membrane</location>
        <topology evidence="1 9">Single-pass membrane protein</topology>
    </subcellularLocation>
</comment>
<keyword evidence="6 9" id="KW-1133">Transmembrane helix</keyword>
<dbReference type="GO" id="GO:0006123">
    <property type="term" value="P:mitochondrial electron transport, cytochrome c to oxygen"/>
    <property type="evidence" value="ECO:0007669"/>
    <property type="project" value="InterPro"/>
</dbReference>
<evidence type="ECO:0000313" key="10">
    <source>
        <dbReference type="Ensembl" id="ENSLLEP00000033180.1"/>
    </source>
</evidence>
<comment type="similarity">
    <text evidence="3 9">Belongs to the cytochrome c oxidase IV family.</text>
</comment>
<proteinExistence type="inferred from homology"/>